<keyword evidence="2" id="KW-1185">Reference proteome</keyword>
<gene>
    <name evidence="1" type="ORF">STRAU_6112</name>
</gene>
<accession>S4AHF0</accession>
<organism evidence="1 2">
    <name type="scientific">Streptomyces aurantiacus JA 4570</name>
    <dbReference type="NCBI Taxonomy" id="1286094"/>
    <lineage>
        <taxon>Bacteria</taxon>
        <taxon>Bacillati</taxon>
        <taxon>Actinomycetota</taxon>
        <taxon>Actinomycetes</taxon>
        <taxon>Kitasatosporales</taxon>
        <taxon>Streptomycetaceae</taxon>
        <taxon>Streptomyces</taxon>
        <taxon>Streptomyces aurantiacus group</taxon>
    </lineage>
</organism>
<evidence type="ECO:0000313" key="2">
    <source>
        <dbReference type="Proteomes" id="UP000014629"/>
    </source>
</evidence>
<reference evidence="1 2" key="1">
    <citation type="submission" date="2013-02" db="EMBL/GenBank/DDBJ databases">
        <title>Draft Genome Sequence of Streptomyces aurantiacus, Which Produces Setomimycin.</title>
        <authorList>
            <person name="Gruening B.A."/>
            <person name="Praeg A."/>
            <person name="Erxleben A."/>
            <person name="Guenther S."/>
            <person name="Mueller M."/>
        </authorList>
    </citation>
    <scope>NUCLEOTIDE SEQUENCE [LARGE SCALE GENOMIC DNA]</scope>
    <source>
        <strain evidence="1 2">JA 4570</strain>
    </source>
</reference>
<dbReference type="EMBL" id="AOPZ01000361">
    <property type="protein sequence ID" value="EPH40897.1"/>
    <property type="molecule type" value="Genomic_DNA"/>
</dbReference>
<sequence>MLYGTIMDHTPTFRAGILTALLASGTAIELGSRAHLELLMSHQEAAARLTMQERQRYTEIGYRAGRLDALTQETHEPAGNAQILELPNARLSHQMRRDGSA</sequence>
<dbReference type="PATRIC" id="fig|1286094.4.peg.6039"/>
<evidence type="ECO:0000313" key="1">
    <source>
        <dbReference type="EMBL" id="EPH40897.1"/>
    </source>
</evidence>
<comment type="caution">
    <text evidence="1">The sequence shown here is derived from an EMBL/GenBank/DDBJ whole genome shotgun (WGS) entry which is preliminary data.</text>
</comment>
<protein>
    <submittedName>
        <fullName evidence="1">Uncharacterized protein</fullName>
    </submittedName>
</protein>
<name>S4AHF0_9ACTN</name>
<proteinExistence type="predicted"/>
<dbReference type="Proteomes" id="UP000014629">
    <property type="component" value="Unassembled WGS sequence"/>
</dbReference>
<dbReference type="AlphaFoldDB" id="S4AHF0"/>